<dbReference type="EMBL" id="JAIXNE010000001">
    <property type="protein sequence ID" value="MCA6074239.1"/>
    <property type="molecule type" value="Genomic_DNA"/>
</dbReference>
<dbReference type="GO" id="GO:0098797">
    <property type="term" value="C:plasma membrane protein complex"/>
    <property type="evidence" value="ECO:0007669"/>
    <property type="project" value="TreeGrafter"/>
</dbReference>
<keyword evidence="3" id="KW-0813">Transport</keyword>
<reference evidence="13" key="1">
    <citation type="submission" date="2021-09" db="EMBL/GenBank/DDBJ databases">
        <title>Fulvivirga sp. isolated from coastal sediment.</title>
        <authorList>
            <person name="Yu H."/>
        </authorList>
    </citation>
    <scope>NUCLEOTIDE SEQUENCE</scope>
    <source>
        <strain evidence="13">1062</strain>
    </source>
</reference>
<dbReference type="InterPro" id="IPR008969">
    <property type="entry name" value="CarboxyPept-like_regulatory"/>
</dbReference>
<dbReference type="Gene3D" id="3.30.1150.10">
    <property type="match status" value="1"/>
</dbReference>
<evidence type="ECO:0000256" key="3">
    <source>
        <dbReference type="ARBA" id="ARBA00022448"/>
    </source>
</evidence>
<comment type="subcellular location">
    <subcellularLocation>
        <location evidence="1">Cell inner membrane</location>
        <topology evidence="1">Single-pass membrane protein</topology>
        <orientation evidence="1">Periplasmic side</orientation>
    </subcellularLocation>
</comment>
<evidence type="ECO:0000256" key="8">
    <source>
        <dbReference type="ARBA" id="ARBA00022989"/>
    </source>
</evidence>
<keyword evidence="14" id="KW-1185">Reference proteome</keyword>
<sequence>MKNKGNISHLTPELMEAYLNGSLDNAAMHQVEKLMLESDFESEAMEGMSLLSPEERKSDLQQLHTSLKERTQRRAGFKWWQLAAAIAILATVTFFLVQPPSDEPVLADNTPATSKEQPEEADVPEMEARDTSDLIALNDVKPVQETASSKLKEESPAEMLANEAAPAEDETPTIDLDSFEEDTDEVLLETIPAEEMALSRKRLVPSPDSMENPRVVILEKVETNNSKVGRIAGEPLPIETQNGRTVRGRVILQDGTPIPGVNVAINGTNDGTVSDIDGYYQINVPNDASLVFSLIGMEQQEVTRPDREEINVTMAQDVTALSEVVVTGRSQPGLTIGANPEDGQAAFEEYLDKNLQYPEDGREGTVIVRIDISPNGNIEDMKVIRSMGETYDREAIRLLENGPKWTPALKNGNPVSDRVRVKIIFKKKD</sequence>
<dbReference type="PROSITE" id="PS52015">
    <property type="entry name" value="TONB_CTD"/>
    <property type="match status" value="1"/>
</dbReference>
<dbReference type="SUPFAM" id="SSF49464">
    <property type="entry name" value="Carboxypeptidase regulatory domain-like"/>
    <property type="match status" value="1"/>
</dbReference>
<dbReference type="GO" id="GO:0055085">
    <property type="term" value="P:transmembrane transport"/>
    <property type="evidence" value="ECO:0007669"/>
    <property type="project" value="InterPro"/>
</dbReference>
<feature type="domain" description="TonB C-terminal" evidence="12">
    <location>
        <begin position="338"/>
        <end position="429"/>
    </location>
</feature>
<evidence type="ECO:0000256" key="9">
    <source>
        <dbReference type="ARBA" id="ARBA00023136"/>
    </source>
</evidence>
<keyword evidence="6 11" id="KW-0812">Transmembrane</keyword>
<keyword evidence="9 11" id="KW-0472">Membrane</keyword>
<keyword evidence="4" id="KW-1003">Cell membrane</keyword>
<dbReference type="GO" id="GO:0015031">
    <property type="term" value="P:protein transport"/>
    <property type="evidence" value="ECO:0007669"/>
    <property type="project" value="UniProtKB-KW"/>
</dbReference>
<organism evidence="13 14">
    <name type="scientific">Fulvivirga sedimenti</name>
    <dbReference type="NCBI Taxonomy" id="2879465"/>
    <lineage>
        <taxon>Bacteria</taxon>
        <taxon>Pseudomonadati</taxon>
        <taxon>Bacteroidota</taxon>
        <taxon>Cytophagia</taxon>
        <taxon>Cytophagales</taxon>
        <taxon>Fulvivirgaceae</taxon>
        <taxon>Fulvivirga</taxon>
    </lineage>
</organism>
<keyword evidence="8 11" id="KW-1133">Transmembrane helix</keyword>
<evidence type="ECO:0000256" key="2">
    <source>
        <dbReference type="ARBA" id="ARBA00006555"/>
    </source>
</evidence>
<dbReference type="InterPro" id="IPR006260">
    <property type="entry name" value="TonB/TolA_C"/>
</dbReference>
<evidence type="ECO:0000313" key="14">
    <source>
        <dbReference type="Proteomes" id="UP001139409"/>
    </source>
</evidence>
<evidence type="ECO:0000256" key="10">
    <source>
        <dbReference type="SAM" id="MobiDB-lite"/>
    </source>
</evidence>
<comment type="caution">
    <text evidence="13">The sequence shown here is derived from an EMBL/GenBank/DDBJ whole genome shotgun (WGS) entry which is preliminary data.</text>
</comment>
<evidence type="ECO:0000256" key="11">
    <source>
        <dbReference type="SAM" id="Phobius"/>
    </source>
</evidence>
<feature type="region of interest" description="Disordered" evidence="10">
    <location>
        <begin position="104"/>
        <end position="126"/>
    </location>
</feature>
<feature type="region of interest" description="Disordered" evidence="10">
    <location>
        <begin position="145"/>
        <end position="170"/>
    </location>
</feature>
<dbReference type="AlphaFoldDB" id="A0A9X1KWS2"/>
<dbReference type="Pfam" id="PF13715">
    <property type="entry name" value="CarbopepD_reg_2"/>
    <property type="match status" value="1"/>
</dbReference>
<feature type="transmembrane region" description="Helical" evidence="11">
    <location>
        <begin position="79"/>
        <end position="97"/>
    </location>
</feature>
<dbReference type="SUPFAM" id="SSF74653">
    <property type="entry name" value="TolA/TonB C-terminal domain"/>
    <property type="match status" value="1"/>
</dbReference>
<evidence type="ECO:0000256" key="4">
    <source>
        <dbReference type="ARBA" id="ARBA00022475"/>
    </source>
</evidence>
<evidence type="ECO:0000256" key="1">
    <source>
        <dbReference type="ARBA" id="ARBA00004383"/>
    </source>
</evidence>
<gene>
    <name evidence="13" type="ORF">LDX50_05130</name>
</gene>
<dbReference type="InterPro" id="IPR037682">
    <property type="entry name" value="TonB_C"/>
</dbReference>
<evidence type="ECO:0000256" key="7">
    <source>
        <dbReference type="ARBA" id="ARBA00022927"/>
    </source>
</evidence>
<dbReference type="PANTHER" id="PTHR33446">
    <property type="entry name" value="PROTEIN TONB-RELATED"/>
    <property type="match status" value="1"/>
</dbReference>
<evidence type="ECO:0000256" key="5">
    <source>
        <dbReference type="ARBA" id="ARBA00022519"/>
    </source>
</evidence>
<proteinExistence type="inferred from homology"/>
<keyword evidence="7" id="KW-0653">Protein transport</keyword>
<evidence type="ECO:0000259" key="12">
    <source>
        <dbReference type="PROSITE" id="PS52015"/>
    </source>
</evidence>
<accession>A0A9X1KWS2</accession>
<comment type="similarity">
    <text evidence="2">Belongs to the TonB family.</text>
</comment>
<protein>
    <submittedName>
        <fullName evidence="13">TonB family protein</fullName>
    </submittedName>
</protein>
<dbReference type="NCBIfam" id="TIGR01352">
    <property type="entry name" value="tonB_Cterm"/>
    <property type="match status" value="1"/>
</dbReference>
<evidence type="ECO:0000256" key="6">
    <source>
        <dbReference type="ARBA" id="ARBA00022692"/>
    </source>
</evidence>
<evidence type="ECO:0000313" key="13">
    <source>
        <dbReference type="EMBL" id="MCA6074239.1"/>
    </source>
</evidence>
<keyword evidence="5" id="KW-0997">Cell inner membrane</keyword>
<dbReference type="RefSeq" id="WP_225697336.1">
    <property type="nucleotide sequence ID" value="NZ_JAIXNE010000001.1"/>
</dbReference>
<dbReference type="Proteomes" id="UP001139409">
    <property type="component" value="Unassembled WGS sequence"/>
</dbReference>
<dbReference type="InterPro" id="IPR051045">
    <property type="entry name" value="TonB-dependent_transducer"/>
</dbReference>
<dbReference type="Pfam" id="PF03544">
    <property type="entry name" value="TonB_C"/>
    <property type="match status" value="1"/>
</dbReference>
<dbReference type="PANTHER" id="PTHR33446:SF2">
    <property type="entry name" value="PROTEIN TONB"/>
    <property type="match status" value="1"/>
</dbReference>
<dbReference type="Gene3D" id="2.60.40.1120">
    <property type="entry name" value="Carboxypeptidase-like, regulatory domain"/>
    <property type="match status" value="1"/>
</dbReference>
<dbReference type="GO" id="GO:0031992">
    <property type="term" value="F:energy transducer activity"/>
    <property type="evidence" value="ECO:0007669"/>
    <property type="project" value="TreeGrafter"/>
</dbReference>
<name>A0A9X1KWS2_9BACT</name>